<dbReference type="Gene3D" id="1.20.5.110">
    <property type="match status" value="1"/>
</dbReference>
<dbReference type="EMBL" id="JAMYWD010000011">
    <property type="protein sequence ID" value="KAJ4956362.1"/>
    <property type="molecule type" value="Genomic_DNA"/>
</dbReference>
<keyword evidence="3" id="KW-1185">Reference proteome</keyword>
<reference evidence="2" key="1">
    <citation type="journal article" date="2023" name="Plant J.">
        <title>The genome of the king protea, Protea cynaroides.</title>
        <authorList>
            <person name="Chang J."/>
            <person name="Duong T.A."/>
            <person name="Schoeman C."/>
            <person name="Ma X."/>
            <person name="Roodt D."/>
            <person name="Barker N."/>
            <person name="Li Z."/>
            <person name="Van de Peer Y."/>
            <person name="Mizrachi E."/>
        </authorList>
    </citation>
    <scope>NUCLEOTIDE SEQUENCE</scope>
    <source>
        <tissue evidence="2">Young leaves</tissue>
    </source>
</reference>
<sequence>MDSNMVTVLYKAKIIKGRLESLDQSNKANRNILVAYGEGSPVDRTRISITNEEVLQRHQPSDELIEKMMSRGQQAQVFEGKTKLNLENQESLIKLHQAFLDMVVMVETRGEKTENMEQNLARIGNYINGGMNHLINANKMKRGRKRWLYWLWAQ</sequence>
<accession>A0A9Q0GY34</accession>
<feature type="domain" description="Syntaxin N-terminal" evidence="1">
    <location>
        <begin position="1"/>
        <end position="51"/>
    </location>
</feature>
<dbReference type="AlphaFoldDB" id="A0A9Q0GY34"/>
<gene>
    <name evidence="2" type="ORF">NE237_013145</name>
</gene>
<dbReference type="OrthoDB" id="330671at2759"/>
<organism evidence="2 3">
    <name type="scientific">Protea cynaroides</name>
    <dbReference type="NCBI Taxonomy" id="273540"/>
    <lineage>
        <taxon>Eukaryota</taxon>
        <taxon>Viridiplantae</taxon>
        <taxon>Streptophyta</taxon>
        <taxon>Embryophyta</taxon>
        <taxon>Tracheophyta</taxon>
        <taxon>Spermatophyta</taxon>
        <taxon>Magnoliopsida</taxon>
        <taxon>Proteales</taxon>
        <taxon>Proteaceae</taxon>
        <taxon>Protea</taxon>
    </lineage>
</organism>
<protein>
    <recommendedName>
        <fullName evidence="1">Syntaxin N-terminal domain-containing protein</fullName>
    </recommendedName>
</protein>
<evidence type="ECO:0000313" key="3">
    <source>
        <dbReference type="Proteomes" id="UP001141806"/>
    </source>
</evidence>
<dbReference type="InterPro" id="IPR006011">
    <property type="entry name" value="Syntaxin_N"/>
</dbReference>
<proteinExistence type="predicted"/>
<dbReference type="Proteomes" id="UP001141806">
    <property type="component" value="Unassembled WGS sequence"/>
</dbReference>
<dbReference type="GO" id="GO:0016020">
    <property type="term" value="C:membrane"/>
    <property type="evidence" value="ECO:0007669"/>
    <property type="project" value="InterPro"/>
</dbReference>
<dbReference type="SUPFAM" id="SSF58038">
    <property type="entry name" value="SNARE fusion complex"/>
    <property type="match status" value="1"/>
</dbReference>
<name>A0A9Q0GY34_9MAGN</name>
<comment type="caution">
    <text evidence="2">The sequence shown here is derived from an EMBL/GenBank/DDBJ whole genome shotgun (WGS) entry which is preliminary data.</text>
</comment>
<dbReference type="Pfam" id="PF00804">
    <property type="entry name" value="Syntaxin"/>
    <property type="match status" value="1"/>
</dbReference>
<evidence type="ECO:0000259" key="1">
    <source>
        <dbReference type="Pfam" id="PF00804"/>
    </source>
</evidence>
<evidence type="ECO:0000313" key="2">
    <source>
        <dbReference type="EMBL" id="KAJ4956362.1"/>
    </source>
</evidence>